<organism evidence="1 2">
    <name type="scientific">Mycobacterium phage Krueger</name>
    <dbReference type="NCBI Taxonomy" id="2015820"/>
    <lineage>
        <taxon>Viruses</taxon>
        <taxon>Duplodnaviria</taxon>
        <taxon>Heunggongvirae</taxon>
        <taxon>Uroviricota</taxon>
        <taxon>Caudoviricetes</taxon>
        <taxon>Weiservirinae</taxon>
        <taxon>Unicornvirus</taxon>
        <taxon>Unicornvirus krueger</taxon>
    </lineage>
</organism>
<sequence>MAVSVPEPIVRPPWGFIHVRPAARLYGLTRAQIEAAIRNPVRAVRMSDGNGGSVWALHALDVDRWARGRALLADAAAAPC</sequence>
<reference evidence="1 2" key="1">
    <citation type="submission" date="2017-06" db="EMBL/GenBank/DDBJ databases">
        <authorList>
            <person name="Tobias T."/>
            <person name="Darnell A."/>
            <person name="Downs E."/>
            <person name="Draper R."/>
            <person name="Fishman F."/>
            <person name="Harders C."/>
            <person name="Isola J."/>
            <person name="Keiser K."/>
            <person name="Knight T."/>
            <person name="Lindquist A."/>
            <person name="Mozdren S."/>
            <person name="Obiri-Yeboah D."/>
            <person name="Oostindie M."/>
            <person name="Pearce C."/>
            <person name="Pelyhes D."/>
            <person name="Peterson J."/>
            <person name="Smith S."/>
            <person name="Vroom A."/>
            <person name="Stukey J."/>
            <person name="Best A."/>
            <person name="Garlena R.A."/>
            <person name="Russell D.A."/>
            <person name="Pope W.H."/>
            <person name="Jacobs-Sera D."/>
            <person name="Hendrix R.W."/>
            <person name="Hatfull G.F."/>
        </authorList>
    </citation>
    <scope>NUCLEOTIDE SEQUENCE [LARGE SCALE GENOMIC DNA]</scope>
</reference>
<dbReference type="EMBL" id="MF324914">
    <property type="protein sequence ID" value="ASR85586.1"/>
    <property type="molecule type" value="Genomic_DNA"/>
</dbReference>
<proteinExistence type="predicted"/>
<name>A0A222ZLJ6_9CAUD</name>
<gene>
    <name evidence="1" type="primary">88</name>
    <name evidence="1" type="ORF">SEA_KRUEGER_88</name>
</gene>
<dbReference type="Proteomes" id="UP000226065">
    <property type="component" value="Segment"/>
</dbReference>
<accession>A0A222ZLJ6</accession>
<dbReference type="RefSeq" id="YP_009951459.1">
    <property type="nucleotide sequence ID" value="NC_051601.1"/>
</dbReference>
<dbReference type="GeneID" id="60322894"/>
<dbReference type="KEGG" id="vg:60322894"/>
<keyword evidence="2" id="KW-1185">Reference proteome</keyword>
<evidence type="ECO:0000313" key="1">
    <source>
        <dbReference type="EMBL" id="ASR85586.1"/>
    </source>
</evidence>
<evidence type="ECO:0000313" key="2">
    <source>
        <dbReference type="Proteomes" id="UP000226065"/>
    </source>
</evidence>
<protein>
    <submittedName>
        <fullName evidence="1">Uncharacterized protein</fullName>
    </submittedName>
</protein>